<dbReference type="RefSeq" id="WP_154759729.1">
    <property type="nucleotide sequence ID" value="NZ_WMBA01000051.1"/>
</dbReference>
<gene>
    <name evidence="1" type="ORF">GKO32_27035</name>
</gene>
<organism evidence="1 2">
    <name type="scientific">Amycolatopsis pithecellobii</name>
    <dbReference type="NCBI Taxonomy" id="664692"/>
    <lineage>
        <taxon>Bacteria</taxon>
        <taxon>Bacillati</taxon>
        <taxon>Actinomycetota</taxon>
        <taxon>Actinomycetes</taxon>
        <taxon>Pseudonocardiales</taxon>
        <taxon>Pseudonocardiaceae</taxon>
        <taxon>Amycolatopsis</taxon>
    </lineage>
</organism>
<keyword evidence="2" id="KW-1185">Reference proteome</keyword>
<evidence type="ECO:0000313" key="1">
    <source>
        <dbReference type="EMBL" id="MTD57601.1"/>
    </source>
</evidence>
<dbReference type="AlphaFoldDB" id="A0A6N7Z806"/>
<dbReference type="OrthoDB" id="3688605at2"/>
<dbReference type="EMBL" id="WMBA01000051">
    <property type="protein sequence ID" value="MTD57601.1"/>
    <property type="molecule type" value="Genomic_DNA"/>
</dbReference>
<sequence>MKSVEAQARELAASSGRSYEDALRLVRIEHQARLTVADASFALGHPVAVLADSGLEPSVTGTTGLGPHLRDVRIGYGGGTFPDIMVVTSIPLPGEKPDENLLATVLHNFLVFHDTRREDAPDRRLTWQQATAATPVPVEVSFAGTETPATQLTVGRVKAVRVPYLTGQVVIGSHGTGIPALALTGEQATGERG</sequence>
<protein>
    <submittedName>
        <fullName evidence="1">Uncharacterized protein</fullName>
    </submittedName>
</protein>
<comment type="caution">
    <text evidence="1">The sequence shown here is derived from an EMBL/GenBank/DDBJ whole genome shotgun (WGS) entry which is preliminary data.</text>
</comment>
<name>A0A6N7Z806_9PSEU</name>
<reference evidence="1 2" key="1">
    <citation type="submission" date="2019-11" db="EMBL/GenBank/DDBJ databases">
        <title>Draft genome of Amycolatopsis RM579.</title>
        <authorList>
            <person name="Duangmal K."/>
            <person name="Mingma R."/>
        </authorList>
    </citation>
    <scope>NUCLEOTIDE SEQUENCE [LARGE SCALE GENOMIC DNA]</scope>
    <source>
        <strain evidence="1 2">RM579</strain>
    </source>
</reference>
<dbReference type="Proteomes" id="UP000440096">
    <property type="component" value="Unassembled WGS sequence"/>
</dbReference>
<proteinExistence type="predicted"/>
<accession>A0A6N7Z806</accession>
<evidence type="ECO:0000313" key="2">
    <source>
        <dbReference type="Proteomes" id="UP000440096"/>
    </source>
</evidence>